<organism evidence="1 2">
    <name type="scientific">Thelephora ganbajun</name>
    <name type="common">Ganba fungus</name>
    <dbReference type="NCBI Taxonomy" id="370292"/>
    <lineage>
        <taxon>Eukaryota</taxon>
        <taxon>Fungi</taxon>
        <taxon>Dikarya</taxon>
        <taxon>Basidiomycota</taxon>
        <taxon>Agaricomycotina</taxon>
        <taxon>Agaricomycetes</taxon>
        <taxon>Thelephorales</taxon>
        <taxon>Thelephoraceae</taxon>
        <taxon>Thelephora</taxon>
    </lineage>
</organism>
<evidence type="ECO:0000313" key="1">
    <source>
        <dbReference type="EMBL" id="KAF9647069.1"/>
    </source>
</evidence>
<comment type="caution">
    <text evidence="1">The sequence shown here is derived from an EMBL/GenBank/DDBJ whole genome shotgun (WGS) entry which is preliminary data.</text>
</comment>
<accession>A0ACB6ZC08</accession>
<evidence type="ECO:0000313" key="2">
    <source>
        <dbReference type="Proteomes" id="UP000886501"/>
    </source>
</evidence>
<name>A0ACB6ZC08_THEGA</name>
<reference evidence="1" key="2">
    <citation type="journal article" date="2020" name="Nat. Commun.">
        <title>Large-scale genome sequencing of mycorrhizal fungi provides insights into the early evolution of symbiotic traits.</title>
        <authorList>
            <person name="Miyauchi S."/>
            <person name="Kiss E."/>
            <person name="Kuo A."/>
            <person name="Drula E."/>
            <person name="Kohler A."/>
            <person name="Sanchez-Garcia M."/>
            <person name="Morin E."/>
            <person name="Andreopoulos B."/>
            <person name="Barry K.W."/>
            <person name="Bonito G."/>
            <person name="Buee M."/>
            <person name="Carver A."/>
            <person name="Chen C."/>
            <person name="Cichocki N."/>
            <person name="Clum A."/>
            <person name="Culley D."/>
            <person name="Crous P.W."/>
            <person name="Fauchery L."/>
            <person name="Girlanda M."/>
            <person name="Hayes R.D."/>
            <person name="Keri Z."/>
            <person name="LaButti K."/>
            <person name="Lipzen A."/>
            <person name="Lombard V."/>
            <person name="Magnuson J."/>
            <person name="Maillard F."/>
            <person name="Murat C."/>
            <person name="Nolan M."/>
            <person name="Ohm R.A."/>
            <person name="Pangilinan J."/>
            <person name="Pereira M.F."/>
            <person name="Perotto S."/>
            <person name="Peter M."/>
            <person name="Pfister S."/>
            <person name="Riley R."/>
            <person name="Sitrit Y."/>
            <person name="Stielow J.B."/>
            <person name="Szollosi G."/>
            <person name="Zifcakova L."/>
            <person name="Stursova M."/>
            <person name="Spatafora J.W."/>
            <person name="Tedersoo L."/>
            <person name="Vaario L.M."/>
            <person name="Yamada A."/>
            <person name="Yan M."/>
            <person name="Wang P."/>
            <person name="Xu J."/>
            <person name="Bruns T."/>
            <person name="Baldrian P."/>
            <person name="Vilgalys R."/>
            <person name="Dunand C."/>
            <person name="Henrissat B."/>
            <person name="Grigoriev I.V."/>
            <person name="Hibbett D."/>
            <person name="Nagy L.G."/>
            <person name="Martin F.M."/>
        </authorList>
    </citation>
    <scope>NUCLEOTIDE SEQUENCE</scope>
    <source>
        <strain evidence="1">P2</strain>
    </source>
</reference>
<reference evidence="1" key="1">
    <citation type="submission" date="2019-10" db="EMBL/GenBank/DDBJ databases">
        <authorList>
            <consortium name="DOE Joint Genome Institute"/>
            <person name="Kuo A."/>
            <person name="Miyauchi S."/>
            <person name="Kiss E."/>
            <person name="Drula E."/>
            <person name="Kohler A."/>
            <person name="Sanchez-Garcia M."/>
            <person name="Andreopoulos B."/>
            <person name="Barry K.W."/>
            <person name="Bonito G."/>
            <person name="Buee M."/>
            <person name="Carver A."/>
            <person name="Chen C."/>
            <person name="Cichocki N."/>
            <person name="Clum A."/>
            <person name="Culley D."/>
            <person name="Crous P.W."/>
            <person name="Fauchery L."/>
            <person name="Girlanda M."/>
            <person name="Hayes R."/>
            <person name="Keri Z."/>
            <person name="Labutti K."/>
            <person name="Lipzen A."/>
            <person name="Lombard V."/>
            <person name="Magnuson J."/>
            <person name="Maillard F."/>
            <person name="Morin E."/>
            <person name="Murat C."/>
            <person name="Nolan M."/>
            <person name="Ohm R."/>
            <person name="Pangilinan J."/>
            <person name="Pereira M."/>
            <person name="Perotto S."/>
            <person name="Peter M."/>
            <person name="Riley R."/>
            <person name="Sitrit Y."/>
            <person name="Stielow B."/>
            <person name="Szollosi G."/>
            <person name="Zifcakova L."/>
            <person name="Stursova M."/>
            <person name="Spatafora J.W."/>
            <person name="Tedersoo L."/>
            <person name="Vaario L.-M."/>
            <person name="Yamada A."/>
            <person name="Yan M."/>
            <person name="Wang P."/>
            <person name="Xu J."/>
            <person name="Bruns T."/>
            <person name="Baldrian P."/>
            <person name="Vilgalys R."/>
            <person name="Henrissat B."/>
            <person name="Grigoriev I.V."/>
            <person name="Hibbett D."/>
            <person name="Nagy L.G."/>
            <person name="Martin F.M."/>
        </authorList>
    </citation>
    <scope>NUCLEOTIDE SEQUENCE</scope>
    <source>
        <strain evidence="1">P2</strain>
    </source>
</reference>
<proteinExistence type="predicted"/>
<dbReference type="Proteomes" id="UP000886501">
    <property type="component" value="Unassembled WGS sequence"/>
</dbReference>
<sequence>MKFTTNYFTLGRIAFGVGALSFLPSAKAAFAQCVAGWEWSYNSEGQNPCEIAGSLQAPCLGFSVYELGPLSEGTNYVTPQKSDTAQKKCGCNTIIYSLYASCAVCQRNYTATPITWAFWSQFCDNVYVTQYPFDIPYNASVPHWTFVNYTDGAFDPVRAKAAGRDPEATPKAPSVISISSSSTNSPPSTNPLTGITSTRTSGTGTSSIPPSTSSPSTSSGGNNSGSTKTNVGAIAGGVVGGVVGLAGLVGLAFFFLKRRRGSGNADVLGPNQMAYNPANTQQPYEPPKIYNPADPSTFPSPISGDDSSHSAGYTTNYYQQGRYNGAAEL</sequence>
<dbReference type="EMBL" id="MU118042">
    <property type="protein sequence ID" value="KAF9647069.1"/>
    <property type="molecule type" value="Genomic_DNA"/>
</dbReference>
<protein>
    <submittedName>
        <fullName evidence="1">Uncharacterized protein</fullName>
    </submittedName>
</protein>
<keyword evidence="2" id="KW-1185">Reference proteome</keyword>
<gene>
    <name evidence="1" type="ORF">BDM02DRAFT_2823162</name>
</gene>